<dbReference type="GO" id="GO:0051920">
    <property type="term" value="F:peroxiredoxin activity"/>
    <property type="evidence" value="ECO:0007669"/>
    <property type="project" value="InterPro"/>
</dbReference>
<dbReference type="PANTHER" id="PTHR34846">
    <property type="entry name" value="4-CARBOXYMUCONOLACTONE DECARBOXYLASE FAMILY PROTEIN (AFU_ORTHOLOGUE AFUA_6G11590)"/>
    <property type="match status" value="1"/>
</dbReference>
<dbReference type="PANTHER" id="PTHR34846:SF10">
    <property type="entry name" value="CYTOPLASMIC PROTEIN"/>
    <property type="match status" value="1"/>
</dbReference>
<organism evidence="2 3">
    <name type="scientific">Paraburkholderia caribensis MBA4</name>
    <dbReference type="NCBI Taxonomy" id="1323664"/>
    <lineage>
        <taxon>Bacteria</taxon>
        <taxon>Pseudomonadati</taxon>
        <taxon>Pseudomonadota</taxon>
        <taxon>Betaproteobacteria</taxon>
        <taxon>Burkholderiales</taxon>
        <taxon>Burkholderiaceae</taxon>
        <taxon>Paraburkholderia</taxon>
    </lineage>
</organism>
<dbReference type="RefSeq" id="WP_035995777.1">
    <property type="nucleotide sequence ID" value="NZ_CP012748.1"/>
</dbReference>
<dbReference type="Gene3D" id="1.20.1290.10">
    <property type="entry name" value="AhpD-like"/>
    <property type="match status" value="1"/>
</dbReference>
<reference evidence="2 3" key="1">
    <citation type="journal article" date="2014" name="Genome Announc.">
        <title>Draft Genome Sequence of the Haloacid-Degrading Burkholderia caribensis Strain MBA4.</title>
        <authorList>
            <person name="Pan Y."/>
            <person name="Kong K.F."/>
            <person name="Tsang J.S."/>
        </authorList>
    </citation>
    <scope>NUCLEOTIDE SEQUENCE [LARGE SCALE GENOMIC DNA]</scope>
    <source>
        <strain evidence="2 3">MBA4</strain>
        <plasmid evidence="3">Plasmid</plasmid>
    </source>
</reference>
<accession>A0A0P0RLA5</accession>
<dbReference type="Pfam" id="PF02627">
    <property type="entry name" value="CMD"/>
    <property type="match status" value="1"/>
</dbReference>
<dbReference type="SUPFAM" id="SSF69118">
    <property type="entry name" value="AhpD-like"/>
    <property type="match status" value="1"/>
</dbReference>
<geneLocation type="plasmid" evidence="3"/>
<evidence type="ECO:0000313" key="3">
    <source>
        <dbReference type="Proteomes" id="UP000019146"/>
    </source>
</evidence>
<keyword evidence="2" id="KW-0575">Peroxidase</keyword>
<gene>
    <name evidence="2" type="ORF">K788_0004986</name>
</gene>
<keyword evidence="2" id="KW-0614">Plasmid</keyword>
<evidence type="ECO:0000313" key="2">
    <source>
        <dbReference type="EMBL" id="ALL69539.1"/>
    </source>
</evidence>
<proteinExistence type="predicted"/>
<name>A0A0P0RLA5_9BURK</name>
<sequence length="159" mass="18082">MTQRINYFHQSPELAKKFIELSNLLKDCAIEEPIRDLVNIRASQINGCGFCLDMHVKEATIHGERALRVHHVAIWRESTLFSPRERAALAWTEVLTTLPEHGVPDDIYERVRGQFSEKELSDLTFEVMAINAWNRANVAFKFVPGSSDKAFGLDKANLA</sequence>
<evidence type="ECO:0000259" key="1">
    <source>
        <dbReference type="Pfam" id="PF02627"/>
    </source>
</evidence>
<keyword evidence="2" id="KW-0560">Oxidoreductase</keyword>
<dbReference type="GeneID" id="69973100"/>
<dbReference type="InterPro" id="IPR004675">
    <property type="entry name" value="AhpD_core"/>
</dbReference>
<dbReference type="EMBL" id="CP012748">
    <property type="protein sequence ID" value="ALL69539.1"/>
    <property type="molecule type" value="Genomic_DNA"/>
</dbReference>
<dbReference type="Proteomes" id="UP000019146">
    <property type="component" value="Plasmid unnamed"/>
</dbReference>
<feature type="domain" description="Carboxymuconolactone decarboxylase-like" evidence="1">
    <location>
        <begin position="12"/>
        <end position="93"/>
    </location>
</feature>
<dbReference type="InterPro" id="IPR029032">
    <property type="entry name" value="AhpD-like"/>
</dbReference>
<dbReference type="InterPro" id="IPR003779">
    <property type="entry name" value="CMD-like"/>
</dbReference>
<protein>
    <submittedName>
        <fullName evidence="2">4-carboxymuconolactone decarboxylase domain/alkylhydroperoxidase AhpD family core domain protein</fullName>
    </submittedName>
</protein>
<dbReference type="KEGG" id="bcai:K788_0004986"/>
<dbReference type="AlphaFoldDB" id="A0A0P0RLA5"/>
<dbReference type="NCBIfam" id="TIGR00778">
    <property type="entry name" value="ahpD_dom"/>
    <property type="match status" value="1"/>
</dbReference>